<evidence type="ECO:0000313" key="3">
    <source>
        <dbReference type="Proteomes" id="UP000293195"/>
    </source>
</evidence>
<reference evidence="3" key="1">
    <citation type="journal article" date="2019" name="bioRxiv">
        <title>Genomics, evolutionary history and diagnostics of the Alternaria alternata species group including apple and Asian pear pathotypes.</title>
        <authorList>
            <person name="Armitage A.D."/>
            <person name="Cockerton H.M."/>
            <person name="Sreenivasaprasad S."/>
            <person name="Woodhall J.W."/>
            <person name="Lane C.R."/>
            <person name="Harrison R.J."/>
            <person name="Clarkson J.P."/>
        </authorList>
    </citation>
    <scope>NUCLEOTIDE SEQUENCE [LARGE SCALE GENOMIC DNA]</scope>
    <source>
        <strain evidence="3">FERA 635</strain>
    </source>
</reference>
<feature type="region of interest" description="Disordered" evidence="1">
    <location>
        <begin position="1"/>
        <end position="56"/>
    </location>
</feature>
<keyword evidence="3" id="KW-1185">Reference proteome</keyword>
<organism evidence="2 3">
    <name type="scientific">Alternaria tenuissima</name>
    <dbReference type="NCBI Taxonomy" id="119927"/>
    <lineage>
        <taxon>Eukaryota</taxon>
        <taxon>Fungi</taxon>
        <taxon>Dikarya</taxon>
        <taxon>Ascomycota</taxon>
        <taxon>Pezizomycotina</taxon>
        <taxon>Dothideomycetes</taxon>
        <taxon>Pleosporomycetidae</taxon>
        <taxon>Pleosporales</taxon>
        <taxon>Pleosporineae</taxon>
        <taxon>Pleosporaceae</taxon>
        <taxon>Alternaria</taxon>
        <taxon>Alternaria sect. Alternaria</taxon>
        <taxon>Alternaria alternata complex</taxon>
    </lineage>
</organism>
<sequence length="56" mass="6152">MNSKAGVEKSGQFTSPPSVISRNGFEANSEQAKTDPEHLRSKQATSNNTARPHRRI</sequence>
<proteinExistence type="predicted"/>
<evidence type="ECO:0000313" key="2">
    <source>
        <dbReference type="EMBL" id="RYN73071.1"/>
    </source>
</evidence>
<comment type="caution">
    <text evidence="2">The sequence shown here is derived from an EMBL/GenBank/DDBJ whole genome shotgun (WGS) entry which is preliminary data.</text>
</comment>
<feature type="compositionally biased region" description="Polar residues" evidence="1">
    <location>
        <begin position="11"/>
        <end position="31"/>
    </location>
</feature>
<protein>
    <recommendedName>
        <fullName evidence="4">SMP domain-containing protein</fullName>
    </recommendedName>
</protein>
<evidence type="ECO:0000256" key="1">
    <source>
        <dbReference type="SAM" id="MobiDB-lite"/>
    </source>
</evidence>
<gene>
    <name evidence="2" type="ORF">AA0119_g13627</name>
</gene>
<name>A0ABY0FNF2_9PLEO</name>
<evidence type="ECO:0008006" key="4">
    <source>
        <dbReference type="Google" id="ProtNLM"/>
    </source>
</evidence>
<dbReference type="Proteomes" id="UP000293195">
    <property type="component" value="Unassembled WGS sequence"/>
</dbReference>
<dbReference type="EMBL" id="PDXF01000535">
    <property type="protein sequence ID" value="RYN73071.1"/>
    <property type="molecule type" value="Genomic_DNA"/>
</dbReference>
<accession>A0ABY0FNF2</accession>